<dbReference type="EMBL" id="CAWUPB010001168">
    <property type="protein sequence ID" value="CAK7345482.1"/>
    <property type="molecule type" value="Genomic_DNA"/>
</dbReference>
<dbReference type="PANTHER" id="PTHR26312:SF227">
    <property type="entry name" value="TETRATRICOPEPTIDE REPEAT (TPR)-LIKE SUPERFAMILY PROTEIN"/>
    <property type="match status" value="1"/>
</dbReference>
<keyword evidence="3" id="KW-1185">Reference proteome</keyword>
<evidence type="ECO:0000256" key="1">
    <source>
        <dbReference type="SAM" id="MobiDB-lite"/>
    </source>
</evidence>
<feature type="compositionally biased region" description="Acidic residues" evidence="1">
    <location>
        <begin position="268"/>
        <end position="278"/>
    </location>
</feature>
<dbReference type="Proteomes" id="UP001314170">
    <property type="component" value="Unassembled WGS sequence"/>
</dbReference>
<feature type="compositionally biased region" description="Polar residues" evidence="1">
    <location>
        <begin position="1"/>
        <end position="11"/>
    </location>
</feature>
<feature type="region of interest" description="Disordered" evidence="1">
    <location>
        <begin position="1"/>
        <end position="58"/>
    </location>
</feature>
<feature type="region of interest" description="Disordered" evidence="1">
    <location>
        <begin position="268"/>
        <end position="306"/>
    </location>
</feature>
<comment type="caution">
    <text evidence="2">The sequence shown here is derived from an EMBL/GenBank/DDBJ whole genome shotgun (WGS) entry which is preliminary data.</text>
</comment>
<organism evidence="2 3">
    <name type="scientific">Dovyalis caffra</name>
    <dbReference type="NCBI Taxonomy" id="77055"/>
    <lineage>
        <taxon>Eukaryota</taxon>
        <taxon>Viridiplantae</taxon>
        <taxon>Streptophyta</taxon>
        <taxon>Embryophyta</taxon>
        <taxon>Tracheophyta</taxon>
        <taxon>Spermatophyta</taxon>
        <taxon>Magnoliopsida</taxon>
        <taxon>eudicotyledons</taxon>
        <taxon>Gunneridae</taxon>
        <taxon>Pentapetalae</taxon>
        <taxon>rosids</taxon>
        <taxon>fabids</taxon>
        <taxon>Malpighiales</taxon>
        <taxon>Salicaceae</taxon>
        <taxon>Flacourtieae</taxon>
        <taxon>Dovyalis</taxon>
    </lineage>
</organism>
<evidence type="ECO:0000313" key="3">
    <source>
        <dbReference type="Proteomes" id="UP001314170"/>
    </source>
</evidence>
<reference evidence="2 3" key="1">
    <citation type="submission" date="2024-01" db="EMBL/GenBank/DDBJ databases">
        <authorList>
            <person name="Waweru B."/>
        </authorList>
    </citation>
    <scope>NUCLEOTIDE SEQUENCE [LARGE SCALE GENOMIC DNA]</scope>
</reference>
<gene>
    <name evidence="2" type="ORF">DCAF_LOCUS18257</name>
</gene>
<evidence type="ECO:0008006" key="4">
    <source>
        <dbReference type="Google" id="ProtNLM"/>
    </source>
</evidence>
<dbReference type="SUPFAM" id="SSF48452">
    <property type="entry name" value="TPR-like"/>
    <property type="match status" value="1"/>
</dbReference>
<feature type="compositionally biased region" description="Pro residues" evidence="1">
    <location>
        <begin position="297"/>
        <end position="306"/>
    </location>
</feature>
<evidence type="ECO:0000313" key="2">
    <source>
        <dbReference type="EMBL" id="CAK7345482.1"/>
    </source>
</evidence>
<dbReference type="InterPro" id="IPR011990">
    <property type="entry name" value="TPR-like_helical_dom_sf"/>
</dbReference>
<protein>
    <recommendedName>
        <fullName evidence="4">Tetratricopeptide repeat-like superfamily protein</fullName>
    </recommendedName>
</protein>
<dbReference type="AlphaFoldDB" id="A0AAV1S3Y9"/>
<proteinExistence type="predicted"/>
<name>A0AAV1S3Y9_9ROSI</name>
<feature type="compositionally biased region" description="Low complexity" evidence="1">
    <location>
        <begin position="26"/>
        <end position="52"/>
    </location>
</feature>
<dbReference type="PANTHER" id="PTHR26312">
    <property type="entry name" value="TETRATRICOPEPTIDE REPEAT PROTEIN 5"/>
    <property type="match status" value="1"/>
</dbReference>
<sequence length="306" mass="33047">MLLRSSSTPILNSWIPPHSKEPSPEPESLPQIPKSRSISLTSSSSPFSPISSQDHDSIKSMTRAFSETDLRDLAVPKRKLSNGIFNGITVEEEVGEEVEKKVSFMESGLFLGGCEVGEKGEGCNDMLGVLVTGGGSGGGRGKFCGGGGSGFGDDEGSGFWESNKGIESTDVYYQKMIEANPGNPLLLSNYAKFLKEVRADFVKAEEYCGRAILANPNDADVLSMYADLIWQSHKDASRAESYYDQAVKAAPDDCYVMASYARFLWDAEEEEEDEEAGEQGENLSELSPPTFFHGSKPPLPPLAAAS</sequence>
<dbReference type="Gene3D" id="1.25.40.10">
    <property type="entry name" value="Tetratricopeptide repeat domain"/>
    <property type="match status" value="1"/>
</dbReference>
<accession>A0AAV1S3Y9</accession>